<gene>
    <name evidence="2" type="ORF">HW347_13245</name>
</gene>
<dbReference type="SUPFAM" id="SSF56219">
    <property type="entry name" value="DNase I-like"/>
    <property type="match status" value="1"/>
</dbReference>
<protein>
    <recommendedName>
        <fullName evidence="1">Endonuclease/exonuclease/phosphatase domain-containing protein</fullName>
    </recommendedName>
</protein>
<organism evidence="2 3">
    <name type="scientific">Zobellia barbeyronii</name>
    <dbReference type="NCBI Taxonomy" id="2748009"/>
    <lineage>
        <taxon>Bacteria</taxon>
        <taxon>Pseudomonadati</taxon>
        <taxon>Bacteroidota</taxon>
        <taxon>Flavobacteriia</taxon>
        <taxon>Flavobacteriales</taxon>
        <taxon>Flavobacteriaceae</taxon>
        <taxon>Zobellia</taxon>
    </lineage>
</organism>
<comment type="caution">
    <text evidence="2">The sequence shown here is derived from an EMBL/GenBank/DDBJ whole genome shotgun (WGS) entry which is preliminary data.</text>
</comment>
<dbReference type="Pfam" id="PF19580">
    <property type="entry name" value="Exo_endo_phos_3"/>
    <property type="match status" value="1"/>
</dbReference>
<keyword evidence="3" id="KW-1185">Reference proteome</keyword>
<name>A0ABS5WFU4_9FLAO</name>
<reference evidence="3" key="1">
    <citation type="submission" date="2023-07" db="EMBL/GenBank/DDBJ databases">
        <title>Zobellia barbeyronii sp. nov., a new marine flavobacterium, isolated from green and red algae.</title>
        <authorList>
            <person name="Nedashkovskaya O.I."/>
            <person name="Otstavnykh N."/>
            <person name="Zhukova N."/>
            <person name="Guzev K."/>
            <person name="Chausova V."/>
            <person name="Tekutyeva L."/>
            <person name="Mikhailov V."/>
            <person name="Isaeva M."/>
        </authorList>
    </citation>
    <scope>NUCLEOTIDE SEQUENCE [LARGE SCALE GENOMIC DNA]</scope>
    <source>
        <strain evidence="3">KMM 6746</strain>
    </source>
</reference>
<proteinExistence type="predicted"/>
<evidence type="ECO:0000313" key="3">
    <source>
        <dbReference type="Proteomes" id="UP000740413"/>
    </source>
</evidence>
<dbReference type="InterPro" id="IPR005135">
    <property type="entry name" value="Endo/exonuclease/phosphatase"/>
</dbReference>
<dbReference type="Gene3D" id="3.60.10.10">
    <property type="entry name" value="Endonuclease/exonuclease/phosphatase"/>
    <property type="match status" value="1"/>
</dbReference>
<dbReference type="EMBL" id="JACATN010000004">
    <property type="protein sequence ID" value="MBT2162233.1"/>
    <property type="molecule type" value="Genomic_DNA"/>
</dbReference>
<dbReference type="InterPro" id="IPR036691">
    <property type="entry name" value="Endo/exonu/phosph_ase_sf"/>
</dbReference>
<evidence type="ECO:0000259" key="1">
    <source>
        <dbReference type="Pfam" id="PF19580"/>
    </source>
</evidence>
<feature type="domain" description="Endonuclease/exonuclease/phosphatase" evidence="1">
    <location>
        <begin position="7"/>
        <end position="266"/>
    </location>
</feature>
<dbReference type="Proteomes" id="UP000740413">
    <property type="component" value="Unassembled WGS sequence"/>
</dbReference>
<dbReference type="RefSeq" id="WP_214612299.1">
    <property type="nucleotide sequence ID" value="NZ_JACATN010000004.1"/>
</dbReference>
<evidence type="ECO:0000313" key="2">
    <source>
        <dbReference type="EMBL" id="MBT2162233.1"/>
    </source>
</evidence>
<sequence>MPHINFAWWNLQNFFDTDDDPISNDFSFTPAAGWTDSVFNKKKENLAEGLNLIWPNEQIDLLTVCEIEKDTLLQELLEEAGMDHLSVVFDAAGTSDLRGIDVAMAYNPSKLTVVSRTSHLVHLRYRTRDIFEVVFRINDTGEEFVVIASHWPSRSRGQYHSEPLRIAVAEHIAFLVEAHTKVDSTTYETLQANDDLAAIQAKWESKVLVVGDFNDEPFDRSIIQHLKASRDLDKVKGATNDFDKFVHTYKYRARETFLYNLSTTLLNKSASGNTGTYFLSGLFDGTVFTNRYQMLDQLVVTRGFLSGSGITAEIDTFDIVDDGTLATSSGRPRSFKYKSSKPNFVPSGYSDHLPLKLKLNY</sequence>
<accession>A0ABS5WFU4</accession>